<comment type="subcellular location">
    <subcellularLocation>
        <location evidence="1">Cytoplasm</location>
    </subcellularLocation>
</comment>
<evidence type="ECO:0000256" key="1">
    <source>
        <dbReference type="ARBA" id="ARBA00004496"/>
    </source>
</evidence>
<organism evidence="9">
    <name type="scientific">mine drainage metagenome</name>
    <dbReference type="NCBI Taxonomy" id="410659"/>
    <lineage>
        <taxon>unclassified sequences</taxon>
        <taxon>metagenomes</taxon>
        <taxon>ecological metagenomes</taxon>
    </lineage>
</organism>
<evidence type="ECO:0000256" key="8">
    <source>
        <dbReference type="ARBA" id="ARBA00023146"/>
    </source>
</evidence>
<dbReference type="EMBL" id="AUZX01004451">
    <property type="protein sequence ID" value="EQD70789.1"/>
    <property type="molecule type" value="Genomic_DNA"/>
</dbReference>
<dbReference type="InterPro" id="IPR002904">
    <property type="entry name" value="Lys-tRNA-ligase"/>
</dbReference>
<comment type="similarity">
    <text evidence="2">Belongs to the class-I aminoacyl-tRNA synthetase family.</text>
</comment>
<dbReference type="SUPFAM" id="SSF48163">
    <property type="entry name" value="An anticodon-binding domain of class I aminoacyl-tRNA synthetases"/>
    <property type="match status" value="1"/>
</dbReference>
<evidence type="ECO:0000256" key="5">
    <source>
        <dbReference type="ARBA" id="ARBA00022741"/>
    </source>
</evidence>
<reference evidence="9" key="1">
    <citation type="submission" date="2013-08" db="EMBL/GenBank/DDBJ databases">
        <authorList>
            <person name="Mendez C."/>
            <person name="Richter M."/>
            <person name="Ferrer M."/>
            <person name="Sanchez J."/>
        </authorList>
    </citation>
    <scope>NUCLEOTIDE SEQUENCE</scope>
</reference>
<evidence type="ECO:0000256" key="3">
    <source>
        <dbReference type="ARBA" id="ARBA00022490"/>
    </source>
</evidence>
<evidence type="ECO:0000256" key="4">
    <source>
        <dbReference type="ARBA" id="ARBA00022598"/>
    </source>
</evidence>
<keyword evidence="3" id="KW-0963">Cytoplasm</keyword>
<accession>T1CQK5</accession>
<keyword evidence="5" id="KW-0547">Nucleotide-binding</keyword>
<dbReference type="GO" id="GO:0005524">
    <property type="term" value="F:ATP binding"/>
    <property type="evidence" value="ECO:0007669"/>
    <property type="project" value="UniProtKB-KW"/>
</dbReference>
<dbReference type="GO" id="GO:0000049">
    <property type="term" value="F:tRNA binding"/>
    <property type="evidence" value="ECO:0007669"/>
    <property type="project" value="InterPro"/>
</dbReference>
<dbReference type="GO" id="GO:0005737">
    <property type="term" value="C:cytoplasm"/>
    <property type="evidence" value="ECO:0007669"/>
    <property type="project" value="UniProtKB-SubCell"/>
</dbReference>
<evidence type="ECO:0000256" key="2">
    <source>
        <dbReference type="ARBA" id="ARBA00005594"/>
    </source>
</evidence>
<keyword evidence="4" id="KW-0436">Ligase</keyword>
<dbReference type="GO" id="GO:0004824">
    <property type="term" value="F:lysine-tRNA ligase activity"/>
    <property type="evidence" value="ECO:0007669"/>
    <property type="project" value="InterPro"/>
</dbReference>
<keyword evidence="8 9" id="KW-0030">Aminoacyl-tRNA synthetase</keyword>
<evidence type="ECO:0000256" key="6">
    <source>
        <dbReference type="ARBA" id="ARBA00022840"/>
    </source>
</evidence>
<sequence length="169" mass="19338">MKKGLMELSEPGSDNVNNPLDYRHVATLVQIYDDPSRLRNILEPNGDMIKVEDVEKIMSLAKHWISTYAPDTFKFSLLPIGSIVTLTDLEKNIISDFEKWAEKEDVQWNSTAIHDAIHNIIKVNNAEPSDGFRIFYKVLIGKEKGPRLGFFISAIDRKIIINRLKEVLN</sequence>
<reference evidence="9" key="2">
    <citation type="journal article" date="2014" name="ISME J.">
        <title>Microbial stratification in low pH oxic and suboxic macroscopic growths along an acid mine drainage.</title>
        <authorList>
            <person name="Mendez-Garcia C."/>
            <person name="Mesa V."/>
            <person name="Sprenger R.R."/>
            <person name="Richter M."/>
            <person name="Diez M.S."/>
            <person name="Solano J."/>
            <person name="Bargiela R."/>
            <person name="Golyshina O.V."/>
            <person name="Manteca A."/>
            <person name="Ramos J.L."/>
            <person name="Gallego J.R."/>
            <person name="Llorente I."/>
            <person name="Martins Dos Santos V.A."/>
            <person name="Jensen O.N."/>
            <person name="Pelaez A.I."/>
            <person name="Sanchez J."/>
            <person name="Ferrer M."/>
        </authorList>
    </citation>
    <scope>NUCLEOTIDE SEQUENCE</scope>
</reference>
<keyword evidence="7" id="KW-0648">Protein biosynthesis</keyword>
<evidence type="ECO:0000313" key="9">
    <source>
        <dbReference type="EMBL" id="EQD70789.1"/>
    </source>
</evidence>
<dbReference type="Gene3D" id="1.10.10.350">
    <property type="match status" value="1"/>
</dbReference>
<comment type="caution">
    <text evidence="9">The sequence shown here is derived from an EMBL/GenBank/DDBJ whole genome shotgun (WGS) entry which is preliminary data.</text>
</comment>
<proteinExistence type="inferred from homology"/>
<name>T1CQK5_9ZZZZ</name>
<dbReference type="GO" id="GO:0006430">
    <property type="term" value="P:lysyl-tRNA aminoacylation"/>
    <property type="evidence" value="ECO:0007669"/>
    <property type="project" value="InterPro"/>
</dbReference>
<dbReference type="InterPro" id="IPR008925">
    <property type="entry name" value="aa_tRNA-synth_I_cd-bd_sf"/>
</dbReference>
<gene>
    <name evidence="9" type="ORF">B1A_06121</name>
</gene>
<dbReference type="AlphaFoldDB" id="T1CQK5"/>
<dbReference type="PANTHER" id="PTHR37940">
    <property type="entry name" value="LYSINE--TRNA LIGASE"/>
    <property type="match status" value="1"/>
</dbReference>
<keyword evidence="6" id="KW-0067">ATP-binding</keyword>
<evidence type="ECO:0000256" key="7">
    <source>
        <dbReference type="ARBA" id="ARBA00022917"/>
    </source>
</evidence>
<dbReference type="Gene3D" id="1.10.10.770">
    <property type="match status" value="1"/>
</dbReference>
<protein>
    <submittedName>
        <fullName evidence="9">Lysyl-tRNA synthetase</fullName>
    </submittedName>
</protein>
<dbReference type="PANTHER" id="PTHR37940:SF1">
    <property type="entry name" value="LYSINE--TRNA LIGASE"/>
    <property type="match status" value="1"/>
</dbReference>
<dbReference type="InterPro" id="IPR020751">
    <property type="entry name" value="aa-tRNA-synth_I_codon-bd_sub2"/>
</dbReference>